<feature type="compositionally biased region" description="Basic and acidic residues" evidence="1">
    <location>
        <begin position="1"/>
        <end position="31"/>
    </location>
</feature>
<organism evidence="3 4">
    <name type="scientific">Candidatus Copromonas faecavium</name>
    <name type="common">nom. illeg.</name>
    <dbReference type="NCBI Taxonomy" id="2840740"/>
    <lineage>
        <taxon>Bacteria</taxon>
        <taxon>Bacillati</taxon>
        <taxon>Bacillota</taxon>
        <taxon>Clostridia</taxon>
        <taxon>Lachnospirales</taxon>
        <taxon>Lachnospiraceae</taxon>
        <taxon>Candidatus Copromonas (nom. illeg.)</taxon>
    </lineage>
</organism>
<comment type="caution">
    <text evidence="3">The sequence shown here is derived from an EMBL/GenBank/DDBJ whole genome shotgun (WGS) entry which is preliminary data.</text>
</comment>
<dbReference type="Proteomes" id="UP000824250">
    <property type="component" value="Unassembled WGS sequence"/>
</dbReference>
<evidence type="ECO:0008006" key="5">
    <source>
        <dbReference type="Google" id="ProtNLM"/>
    </source>
</evidence>
<keyword evidence="2" id="KW-1133">Transmembrane helix</keyword>
<reference evidence="3" key="2">
    <citation type="journal article" date="2021" name="PeerJ">
        <title>Extensive microbial diversity within the chicken gut microbiome revealed by metagenomics and culture.</title>
        <authorList>
            <person name="Gilroy R."/>
            <person name="Ravi A."/>
            <person name="Getino M."/>
            <person name="Pursley I."/>
            <person name="Horton D.L."/>
            <person name="Alikhan N.F."/>
            <person name="Baker D."/>
            <person name="Gharbi K."/>
            <person name="Hall N."/>
            <person name="Watson M."/>
            <person name="Adriaenssens E.M."/>
            <person name="Foster-Nyarko E."/>
            <person name="Jarju S."/>
            <person name="Secka A."/>
            <person name="Antonio M."/>
            <person name="Oren A."/>
            <person name="Chaudhuri R.R."/>
            <person name="La Ragione R."/>
            <person name="Hildebrand F."/>
            <person name="Pallen M.J."/>
        </authorList>
    </citation>
    <scope>NUCLEOTIDE SEQUENCE</scope>
    <source>
        <strain evidence="3">CHK180-2868</strain>
    </source>
</reference>
<gene>
    <name evidence="3" type="ORF">IAB28_11405</name>
</gene>
<evidence type="ECO:0000256" key="2">
    <source>
        <dbReference type="SAM" id="Phobius"/>
    </source>
</evidence>
<keyword evidence="2" id="KW-0472">Membrane</keyword>
<evidence type="ECO:0000256" key="1">
    <source>
        <dbReference type="SAM" id="MobiDB-lite"/>
    </source>
</evidence>
<feature type="region of interest" description="Disordered" evidence="1">
    <location>
        <begin position="1"/>
        <end position="41"/>
    </location>
</feature>
<accession>A0A9D1A6A2</accession>
<keyword evidence="2" id="KW-0812">Transmembrane</keyword>
<dbReference type="EMBL" id="DVGC01000064">
    <property type="protein sequence ID" value="HIR06551.1"/>
    <property type="molecule type" value="Genomic_DNA"/>
</dbReference>
<proteinExistence type="predicted"/>
<name>A0A9D1A6A2_9FIRM</name>
<protein>
    <recommendedName>
        <fullName evidence="5">Transmembrane protein</fullName>
    </recommendedName>
</protein>
<reference evidence="3" key="1">
    <citation type="submission" date="2020-10" db="EMBL/GenBank/DDBJ databases">
        <authorList>
            <person name="Gilroy R."/>
        </authorList>
    </citation>
    <scope>NUCLEOTIDE SEQUENCE</scope>
    <source>
        <strain evidence="3">CHK180-2868</strain>
    </source>
</reference>
<dbReference type="AlphaFoldDB" id="A0A9D1A6A2"/>
<sequence>MSQMEHGYETGKKPMDVRQGEGRAEKGHTRQENSGTGAMDLEGFVRRLEETEEKRMFYAKRQLYLSAVAAASCFLLFCVVTAACLSVLPRVHSSLDTIETVAADLQVVSDQLSRADLETLVEHVDQMAVTSEEGIREALLKIQAINIEELNQAIKGLSDVVSPLARLVSRFN</sequence>
<feature type="transmembrane region" description="Helical" evidence="2">
    <location>
        <begin position="63"/>
        <end position="88"/>
    </location>
</feature>
<evidence type="ECO:0000313" key="4">
    <source>
        <dbReference type="Proteomes" id="UP000824250"/>
    </source>
</evidence>
<evidence type="ECO:0000313" key="3">
    <source>
        <dbReference type="EMBL" id="HIR06551.1"/>
    </source>
</evidence>